<dbReference type="GO" id="GO:0009414">
    <property type="term" value="P:response to water deprivation"/>
    <property type="evidence" value="ECO:0007669"/>
    <property type="project" value="UniProtKB-ARBA"/>
</dbReference>
<dbReference type="Proteomes" id="UP000447434">
    <property type="component" value="Chromosome 9"/>
</dbReference>
<name>A0A6A4Q1C3_LUPAL</name>
<proteinExistence type="inferred from homology"/>
<dbReference type="EMBL" id="WOCE01000009">
    <property type="protein sequence ID" value="KAE9607502.1"/>
    <property type="molecule type" value="Genomic_DNA"/>
</dbReference>
<dbReference type="Pfam" id="PF00257">
    <property type="entry name" value="Dehydrin"/>
    <property type="match status" value="1"/>
</dbReference>
<evidence type="ECO:0000313" key="4">
    <source>
        <dbReference type="Proteomes" id="UP000447434"/>
    </source>
</evidence>
<dbReference type="PROSITE" id="PS00823">
    <property type="entry name" value="DEHYDRIN_2"/>
    <property type="match status" value="1"/>
</dbReference>
<comment type="caution">
    <text evidence="3">The sequence shown here is derived from an EMBL/GenBank/DDBJ whole genome shotgun (WGS) entry which is preliminary data.</text>
</comment>
<dbReference type="InterPro" id="IPR000167">
    <property type="entry name" value="Dehydrin"/>
</dbReference>
<organism evidence="3 4">
    <name type="scientific">Lupinus albus</name>
    <name type="common">White lupine</name>
    <name type="synonym">Lupinus termis</name>
    <dbReference type="NCBI Taxonomy" id="3870"/>
    <lineage>
        <taxon>Eukaryota</taxon>
        <taxon>Viridiplantae</taxon>
        <taxon>Streptophyta</taxon>
        <taxon>Embryophyta</taxon>
        <taxon>Tracheophyta</taxon>
        <taxon>Spermatophyta</taxon>
        <taxon>Magnoliopsida</taxon>
        <taxon>eudicotyledons</taxon>
        <taxon>Gunneridae</taxon>
        <taxon>Pentapetalae</taxon>
        <taxon>rosids</taxon>
        <taxon>fabids</taxon>
        <taxon>Fabales</taxon>
        <taxon>Fabaceae</taxon>
        <taxon>Papilionoideae</taxon>
        <taxon>50 kb inversion clade</taxon>
        <taxon>genistoids sensu lato</taxon>
        <taxon>core genistoids</taxon>
        <taxon>Genisteae</taxon>
        <taxon>Lupinus</taxon>
    </lineage>
</organism>
<evidence type="ECO:0000256" key="2">
    <source>
        <dbReference type="RuleBase" id="RU003995"/>
    </source>
</evidence>
<sequence>MENYQNQYGAVPETSSKDPIQMEMEATGDMTGVGGSTQAIAEEYDHKTTTHDTDNNSAVVEGDDHKKKGIIEKIKEKLPGAHHHN</sequence>
<protein>
    <submittedName>
        <fullName evidence="3">Dehydrin DHN3</fullName>
    </submittedName>
</protein>
<keyword evidence="4" id="KW-1185">Reference proteome</keyword>
<comment type="similarity">
    <text evidence="1 2">Belongs to the plant dehydrin family.</text>
</comment>
<evidence type="ECO:0000256" key="1">
    <source>
        <dbReference type="ARBA" id="ARBA00008403"/>
    </source>
</evidence>
<evidence type="ECO:0000313" key="3">
    <source>
        <dbReference type="EMBL" id="KAE9607502.1"/>
    </source>
</evidence>
<dbReference type="AlphaFoldDB" id="A0A6A4Q1C3"/>
<gene>
    <name evidence="3" type="ORF">Lalb_Chr09g0330721</name>
</gene>
<dbReference type="GO" id="GO:0009409">
    <property type="term" value="P:response to cold"/>
    <property type="evidence" value="ECO:0007669"/>
    <property type="project" value="UniProtKB-ARBA"/>
</dbReference>
<accession>A0A6A4Q1C3</accession>
<dbReference type="OrthoDB" id="1433653at2759"/>
<reference evidence="4" key="1">
    <citation type="journal article" date="2020" name="Nat. Commun.">
        <title>Genome sequence of the cluster root forming white lupin.</title>
        <authorList>
            <person name="Hufnagel B."/>
            <person name="Marques A."/>
            <person name="Soriano A."/>
            <person name="Marques L."/>
            <person name="Divol F."/>
            <person name="Doumas P."/>
            <person name="Sallet E."/>
            <person name="Mancinotti D."/>
            <person name="Carrere S."/>
            <person name="Marande W."/>
            <person name="Arribat S."/>
            <person name="Keller J."/>
            <person name="Huneau C."/>
            <person name="Blein T."/>
            <person name="Aime D."/>
            <person name="Laguerre M."/>
            <person name="Taylor J."/>
            <person name="Schubert V."/>
            <person name="Nelson M."/>
            <person name="Geu-Flores F."/>
            <person name="Crespi M."/>
            <person name="Gallardo-Guerrero K."/>
            <person name="Delaux P.-M."/>
            <person name="Salse J."/>
            <person name="Berges H."/>
            <person name="Guyot R."/>
            <person name="Gouzy J."/>
            <person name="Peret B."/>
        </authorList>
    </citation>
    <scope>NUCLEOTIDE SEQUENCE [LARGE SCALE GENOMIC DNA]</scope>
    <source>
        <strain evidence="4">cv. Amiga</strain>
    </source>
</reference>
<dbReference type="InterPro" id="IPR030513">
    <property type="entry name" value="Dehydrin_CS"/>
</dbReference>